<sequence length="114" mass="12790">MPRANEQQSRVFYKGKVDDFVIFVDDAQALNNWRKDRTIPLAQVLNGWKIFVTHRHGAQGVLDTASKGSLESEFGTSNEDDVVKQILEKGELQQTVGRERQGDKNPSDGPTVPH</sequence>
<dbReference type="InterPro" id="IPR036786">
    <property type="entry name" value="Ribosome_mat_SBDS_N_sf"/>
</dbReference>
<feature type="region of interest" description="Disordered" evidence="1">
    <location>
        <begin position="90"/>
        <end position="114"/>
    </location>
</feature>
<dbReference type="RefSeq" id="XP_028485493.1">
    <property type="nucleotide sequence ID" value="XM_028626780.1"/>
</dbReference>
<dbReference type="Pfam" id="PF01172">
    <property type="entry name" value="SBDS_N"/>
    <property type="match status" value="1"/>
</dbReference>
<feature type="compositionally biased region" description="Basic and acidic residues" evidence="1">
    <location>
        <begin position="90"/>
        <end position="106"/>
    </location>
</feature>
<keyword evidence="4" id="KW-1185">Reference proteome</keyword>
<reference evidence="3 4" key="1">
    <citation type="journal article" date="2018" name="Front. Microbiol.">
        <title>Genomic and genetic insights into a cosmopolitan fungus, Paecilomyces variotii (Eurotiales).</title>
        <authorList>
            <person name="Urquhart A.S."/>
            <person name="Mondo S.J."/>
            <person name="Makela M.R."/>
            <person name="Hane J.K."/>
            <person name="Wiebenga A."/>
            <person name="He G."/>
            <person name="Mihaltcheva S."/>
            <person name="Pangilinan J."/>
            <person name="Lipzen A."/>
            <person name="Barry K."/>
            <person name="de Vries R.P."/>
            <person name="Grigoriev I.V."/>
            <person name="Idnurm A."/>
        </authorList>
    </citation>
    <scope>NUCLEOTIDE SEQUENCE [LARGE SCALE GENOMIC DNA]</scope>
    <source>
        <strain evidence="3 4">CBS 101075</strain>
    </source>
</reference>
<dbReference type="Gene3D" id="3.30.1250.10">
    <property type="entry name" value="Ribosome maturation protein SBDS, N-terminal domain"/>
    <property type="match status" value="1"/>
</dbReference>
<organism evidence="3 4">
    <name type="scientific">Byssochlamys spectabilis</name>
    <name type="common">Paecilomyces variotii</name>
    <dbReference type="NCBI Taxonomy" id="264951"/>
    <lineage>
        <taxon>Eukaryota</taxon>
        <taxon>Fungi</taxon>
        <taxon>Dikarya</taxon>
        <taxon>Ascomycota</taxon>
        <taxon>Pezizomycotina</taxon>
        <taxon>Eurotiomycetes</taxon>
        <taxon>Eurotiomycetidae</taxon>
        <taxon>Eurotiales</taxon>
        <taxon>Thermoascaceae</taxon>
        <taxon>Paecilomyces</taxon>
    </lineage>
</organism>
<gene>
    <name evidence="3" type="ORF">C8Q69DRAFT_269712</name>
</gene>
<evidence type="ECO:0000259" key="2">
    <source>
        <dbReference type="Pfam" id="PF01172"/>
    </source>
</evidence>
<protein>
    <submittedName>
        <fullName evidence="3">Ribosome maturation protein</fullName>
    </submittedName>
</protein>
<dbReference type="InterPro" id="IPR039100">
    <property type="entry name" value="Sdo1/SBDS-like"/>
</dbReference>
<evidence type="ECO:0000313" key="4">
    <source>
        <dbReference type="Proteomes" id="UP000283841"/>
    </source>
</evidence>
<evidence type="ECO:0000256" key="1">
    <source>
        <dbReference type="SAM" id="MobiDB-lite"/>
    </source>
</evidence>
<dbReference type="GeneID" id="39596057"/>
<dbReference type="SUPFAM" id="SSF89895">
    <property type="entry name" value="FYSH domain"/>
    <property type="match status" value="1"/>
</dbReference>
<comment type="caution">
    <text evidence="3">The sequence shown here is derived from an EMBL/GenBank/DDBJ whole genome shotgun (WGS) entry which is preliminary data.</text>
</comment>
<dbReference type="VEuPathDB" id="FungiDB:C8Q69DRAFT_269712"/>
<dbReference type="STRING" id="264951.A0A443HVJ4"/>
<dbReference type="OrthoDB" id="2567806at2759"/>
<dbReference type="EMBL" id="RCNU01000005">
    <property type="protein sequence ID" value="RWQ95848.1"/>
    <property type="molecule type" value="Genomic_DNA"/>
</dbReference>
<accession>A0A443HVJ4</accession>
<dbReference type="Proteomes" id="UP000283841">
    <property type="component" value="Unassembled WGS sequence"/>
</dbReference>
<dbReference type="InterPro" id="IPR019783">
    <property type="entry name" value="SDO1/SBDS_N"/>
</dbReference>
<proteinExistence type="predicted"/>
<dbReference type="AlphaFoldDB" id="A0A443HVJ4"/>
<evidence type="ECO:0000313" key="3">
    <source>
        <dbReference type="EMBL" id="RWQ95848.1"/>
    </source>
</evidence>
<feature type="domain" description="Ribosome maturation protein SDO1/SBDS N-terminal" evidence="2">
    <location>
        <begin position="8"/>
        <end position="98"/>
    </location>
</feature>
<name>A0A443HVJ4_BYSSP</name>
<dbReference type="PANTHER" id="PTHR10927:SF2">
    <property type="entry name" value="RESTRICTION OF TELOMERE CAPPING PROTEIN 3"/>
    <property type="match status" value="1"/>
</dbReference>
<dbReference type="PANTHER" id="PTHR10927">
    <property type="entry name" value="RIBOSOME MATURATION PROTEIN SBDS"/>
    <property type="match status" value="1"/>
</dbReference>